<dbReference type="Proteomes" id="UP000186817">
    <property type="component" value="Unassembled WGS sequence"/>
</dbReference>
<name>A0A1Q9F3D5_SYMMI</name>
<sequence length="161" mass="18045">MDGVEMTKPKAYAPDDALQLQQWEDFDSCSREEKLEMLQKWVNMDVPAIAMATAKGIVTNRPVLVSFWGLGLLIAAFAGGLPVDHVAEEAYSTMLQQAEVIDSRELGQQAMAELQKAEAAYFSQKGLFNCDDECQKAYDKGGSDPELQRFRLDGQEKRSFW</sequence>
<dbReference type="OrthoDB" id="202063at2759"/>
<proteinExistence type="predicted"/>
<reference evidence="1 2" key="1">
    <citation type="submission" date="2016-02" db="EMBL/GenBank/DDBJ databases">
        <title>Genome analysis of coral dinoflagellate symbionts highlights evolutionary adaptations to a symbiotic lifestyle.</title>
        <authorList>
            <person name="Aranda M."/>
            <person name="Li Y."/>
            <person name="Liew Y.J."/>
            <person name="Baumgarten S."/>
            <person name="Simakov O."/>
            <person name="Wilson M."/>
            <person name="Piel J."/>
            <person name="Ashoor H."/>
            <person name="Bougouffa S."/>
            <person name="Bajic V.B."/>
            <person name="Ryu T."/>
            <person name="Ravasi T."/>
            <person name="Bayer T."/>
            <person name="Micklem G."/>
            <person name="Kim H."/>
            <person name="Bhak J."/>
            <person name="Lajeunesse T.C."/>
            <person name="Voolstra C.R."/>
        </authorList>
    </citation>
    <scope>NUCLEOTIDE SEQUENCE [LARGE SCALE GENOMIC DNA]</scope>
    <source>
        <strain evidence="1 2">CCMP2467</strain>
    </source>
</reference>
<dbReference type="AlphaFoldDB" id="A0A1Q9F3D5"/>
<protein>
    <submittedName>
        <fullName evidence="1">Uncharacterized protein</fullName>
    </submittedName>
</protein>
<comment type="caution">
    <text evidence="1">The sequence shown here is derived from an EMBL/GenBank/DDBJ whole genome shotgun (WGS) entry which is preliminary data.</text>
</comment>
<organism evidence="1 2">
    <name type="scientific">Symbiodinium microadriaticum</name>
    <name type="common">Dinoflagellate</name>
    <name type="synonym">Zooxanthella microadriatica</name>
    <dbReference type="NCBI Taxonomy" id="2951"/>
    <lineage>
        <taxon>Eukaryota</taxon>
        <taxon>Sar</taxon>
        <taxon>Alveolata</taxon>
        <taxon>Dinophyceae</taxon>
        <taxon>Suessiales</taxon>
        <taxon>Symbiodiniaceae</taxon>
        <taxon>Symbiodinium</taxon>
    </lineage>
</organism>
<gene>
    <name evidence="1" type="ORF">AK812_SmicGene1784</name>
</gene>
<dbReference type="EMBL" id="LSRX01000019">
    <property type="protein sequence ID" value="OLQ14142.1"/>
    <property type="molecule type" value="Genomic_DNA"/>
</dbReference>
<evidence type="ECO:0000313" key="1">
    <source>
        <dbReference type="EMBL" id="OLQ14142.1"/>
    </source>
</evidence>
<keyword evidence="2" id="KW-1185">Reference proteome</keyword>
<accession>A0A1Q9F3D5</accession>
<evidence type="ECO:0000313" key="2">
    <source>
        <dbReference type="Proteomes" id="UP000186817"/>
    </source>
</evidence>